<comment type="cofactor">
    <cofactor evidence="9">
        <name>Cu cation</name>
        <dbReference type="ChEBI" id="CHEBI:23378"/>
    </cofactor>
    <text evidence="9">Contains 1 topaquinone per subunit.</text>
</comment>
<comment type="similarity">
    <text evidence="1 9">Belongs to the copper/topaquinone oxidase family.</text>
</comment>
<dbReference type="Pfam" id="PF02728">
    <property type="entry name" value="Cu_amine_oxidN3"/>
    <property type="match status" value="2"/>
</dbReference>
<feature type="domain" description="Copper amine oxidase N3-terminal" evidence="12">
    <location>
        <begin position="3"/>
        <end position="69"/>
    </location>
</feature>
<evidence type="ECO:0000256" key="2">
    <source>
        <dbReference type="ARBA" id="ARBA00022723"/>
    </source>
</evidence>
<dbReference type="GO" id="GO:0005507">
    <property type="term" value="F:copper ion binding"/>
    <property type="evidence" value="ECO:0007669"/>
    <property type="project" value="InterPro"/>
</dbReference>
<keyword evidence="2 9" id="KW-0479">Metal-binding</keyword>
<dbReference type="Pfam" id="PF01179">
    <property type="entry name" value="Cu_amine_oxid"/>
    <property type="match status" value="2"/>
</dbReference>
<dbReference type="PANTHER" id="PTHR10638">
    <property type="entry name" value="COPPER AMINE OXIDASE"/>
    <property type="match status" value="1"/>
</dbReference>
<dbReference type="InterPro" id="IPR000269">
    <property type="entry name" value="Cu_amine_oxidase"/>
</dbReference>
<evidence type="ECO:0000256" key="9">
    <source>
        <dbReference type="RuleBase" id="RU000672"/>
    </source>
</evidence>
<evidence type="ECO:0000256" key="4">
    <source>
        <dbReference type="ARBA" id="ARBA00023002"/>
    </source>
</evidence>
<feature type="domain" description="Copper amine oxidase catalytic" evidence="10">
    <location>
        <begin position="360"/>
        <end position="717"/>
    </location>
</feature>
<dbReference type="Pfam" id="PF02727">
    <property type="entry name" value="Cu_amine_oxidN2"/>
    <property type="match status" value="1"/>
</dbReference>
<gene>
    <name evidence="13" type="ORF">RHGRI_003434</name>
</gene>
<organism evidence="13 14">
    <name type="scientific">Rhododendron griersonianum</name>
    <dbReference type="NCBI Taxonomy" id="479676"/>
    <lineage>
        <taxon>Eukaryota</taxon>
        <taxon>Viridiplantae</taxon>
        <taxon>Streptophyta</taxon>
        <taxon>Embryophyta</taxon>
        <taxon>Tracheophyta</taxon>
        <taxon>Spermatophyta</taxon>
        <taxon>Magnoliopsida</taxon>
        <taxon>eudicotyledons</taxon>
        <taxon>Gunneridae</taxon>
        <taxon>Pentapetalae</taxon>
        <taxon>asterids</taxon>
        <taxon>Ericales</taxon>
        <taxon>Ericaceae</taxon>
        <taxon>Ericoideae</taxon>
        <taxon>Rhodoreae</taxon>
        <taxon>Rhododendron</taxon>
    </lineage>
</organism>
<feature type="domain" description="Copper amine oxidase N2-terminal" evidence="11">
    <location>
        <begin position="178"/>
        <end position="228"/>
    </location>
</feature>
<evidence type="ECO:0000259" key="12">
    <source>
        <dbReference type="Pfam" id="PF02728"/>
    </source>
</evidence>
<dbReference type="FunFam" id="2.70.98.20:FF:000004">
    <property type="entry name" value="Amine oxidase"/>
    <property type="match status" value="1"/>
</dbReference>
<evidence type="ECO:0000256" key="5">
    <source>
        <dbReference type="ARBA" id="ARBA00023008"/>
    </source>
</evidence>
<evidence type="ECO:0000256" key="6">
    <source>
        <dbReference type="ARBA" id="ARBA00023157"/>
    </source>
</evidence>
<feature type="domain" description="Copper amine oxidase N3-terminal" evidence="12">
    <location>
        <begin position="236"/>
        <end position="328"/>
    </location>
</feature>
<keyword evidence="3 7" id="KW-0801">TPQ</keyword>
<evidence type="ECO:0000313" key="13">
    <source>
        <dbReference type="EMBL" id="KAG5560147.1"/>
    </source>
</evidence>
<keyword evidence="4 9" id="KW-0560">Oxidoreductase</keyword>
<feature type="active site" description="Schiff-base intermediate with substrate; via topaquinone" evidence="7">
    <location>
        <position position="518"/>
    </location>
</feature>
<evidence type="ECO:0000259" key="10">
    <source>
        <dbReference type="Pfam" id="PF01179"/>
    </source>
</evidence>
<feature type="active site" description="Proton acceptor" evidence="7">
    <location>
        <position position="430"/>
    </location>
</feature>
<comment type="caution">
    <text evidence="13">The sequence shown here is derived from an EMBL/GenBank/DDBJ whole genome shotgun (WGS) entry which is preliminary data.</text>
</comment>
<dbReference type="InterPro" id="IPR036460">
    <property type="entry name" value="Cu_amine_oxidase_C_sf"/>
</dbReference>
<dbReference type="Gene3D" id="3.10.450.40">
    <property type="match status" value="2"/>
</dbReference>
<dbReference type="GO" id="GO:0009308">
    <property type="term" value="P:amine metabolic process"/>
    <property type="evidence" value="ECO:0007669"/>
    <property type="project" value="UniProtKB-UniRule"/>
</dbReference>
<dbReference type="EC" id="1.4.3.-" evidence="9"/>
<dbReference type="InterPro" id="IPR015800">
    <property type="entry name" value="Cu_amine_oxidase_N2"/>
</dbReference>
<dbReference type="EMBL" id="JACTNZ010000002">
    <property type="protein sequence ID" value="KAG5560147.1"/>
    <property type="molecule type" value="Genomic_DNA"/>
</dbReference>
<keyword evidence="14" id="KW-1185">Reference proteome</keyword>
<dbReference type="InterPro" id="IPR049948">
    <property type="entry name" value="Cu_Am_ox_TPQ-bd"/>
</dbReference>
<dbReference type="AlphaFoldDB" id="A0AAV6L5Q8"/>
<evidence type="ECO:0000256" key="7">
    <source>
        <dbReference type="PIRSR" id="PIRSR600269-50"/>
    </source>
</evidence>
<evidence type="ECO:0000256" key="8">
    <source>
        <dbReference type="PIRSR" id="PIRSR600269-51"/>
    </source>
</evidence>
<dbReference type="InterPro" id="IPR015798">
    <property type="entry name" value="Cu_amine_oxidase_C"/>
</dbReference>
<protein>
    <recommendedName>
        <fullName evidence="9">Amine oxidase</fullName>
        <ecNumber evidence="9">1.4.3.-</ecNumber>
    </recommendedName>
</protein>
<dbReference type="PANTHER" id="PTHR10638:SF40">
    <property type="entry name" value="PRIMARY AMINE OXIDASE 1"/>
    <property type="match status" value="1"/>
</dbReference>
<dbReference type="SUPFAM" id="SSF49998">
    <property type="entry name" value="Amine oxidase catalytic domain"/>
    <property type="match status" value="2"/>
</dbReference>
<dbReference type="Proteomes" id="UP000823749">
    <property type="component" value="Chromosome 2"/>
</dbReference>
<feature type="domain" description="Copper amine oxidase catalytic" evidence="10">
    <location>
        <begin position="113"/>
        <end position="172"/>
    </location>
</feature>
<sequence>MKVEEVVCGSFTIGWYGEEERTNRVVRVMCYYLDGTVNLYMRPTEGITVTVDLDTMEILRYHDRLVIPVPKAEGTDYRESEQKPPFVPYVKGITVVQPEGPSLSIDGNTIRQGEYGFGLCASPLEPLRDCPANAVFMDGYFTGQDGTPGMIRNVFCIFERHAGDVIWRHTEGAIPGKVPEKEDVLDWLSSDKHKGSFPYRRAKVVVRVRGETHELIVDLATGSITSEHVYTGHGFPPFTFNELLQASRLVSNYPPFKNSILKRNLNLSEVTCFPFTIGWFGEIVTKRALKISCYYRGGTTNIFARPIEGIIILVDVESMQITKYVDRFTAPMPGAAGTDFQASGQGPNPDSAPCNGTNTRLTIKGHEVSWANWAFHVGFNARAGPIISTASIFDTGSKKFRRVLYRGHVSETFVPYMDPTTEWYFRTYMDVGEFGFGRAAFSLVPLTDCPGNAVYMDGCFAGVDGKPVQVAQVICIFERFSGDVAWRHTEIGVPGKVIRSGEPEVNLVVRMVATVGNYDYVLDWEFKQSGSIKVGVSLTGVLMMKATSYPRNGVASNDIHGTFVAKNTIAVHHDHYLTYYLDLDIDGSNNSFVKSKLKAVRATTDVKPPTPRKSYWTVASETVERESEAKIRIGLEAEEFLVVNPNKKTEMGNQVGYRLVTGQPVISLLSEDDYPEIRAAYTKYQLWVSPYDKLERWAGGFYADRSQGDDGLAVWNRRFVRSPGEQLIVKE</sequence>
<reference evidence="13" key="1">
    <citation type="submission" date="2020-08" db="EMBL/GenBank/DDBJ databases">
        <title>Plant Genome Project.</title>
        <authorList>
            <person name="Zhang R.-G."/>
        </authorList>
    </citation>
    <scope>NUCLEOTIDE SEQUENCE</scope>
    <source>
        <strain evidence="13">WSP0</strain>
        <tissue evidence="13">Leaf</tissue>
    </source>
</reference>
<dbReference type="InterPro" id="IPR016182">
    <property type="entry name" value="Cu_amine_oxidase_N-reg"/>
</dbReference>
<dbReference type="InterPro" id="IPR015802">
    <property type="entry name" value="Cu_amine_oxidase_N3"/>
</dbReference>
<evidence type="ECO:0000313" key="14">
    <source>
        <dbReference type="Proteomes" id="UP000823749"/>
    </source>
</evidence>
<comment type="PTM">
    <text evidence="8 9">Topaquinone (TPQ) is generated by copper-dependent autoxidation of a specific tyrosyl residue.</text>
</comment>
<feature type="modified residue" description="2',4',5'-topaquinone" evidence="8">
    <location>
        <position position="518"/>
    </location>
</feature>
<keyword evidence="5 9" id="KW-0186">Copper</keyword>
<dbReference type="GO" id="GO:0008131">
    <property type="term" value="F:primary methylamine oxidase activity"/>
    <property type="evidence" value="ECO:0007669"/>
    <property type="project" value="InterPro"/>
</dbReference>
<dbReference type="GO" id="GO:0048038">
    <property type="term" value="F:quinone binding"/>
    <property type="evidence" value="ECO:0007669"/>
    <property type="project" value="InterPro"/>
</dbReference>
<evidence type="ECO:0000256" key="1">
    <source>
        <dbReference type="ARBA" id="ARBA00007983"/>
    </source>
</evidence>
<evidence type="ECO:0000256" key="3">
    <source>
        <dbReference type="ARBA" id="ARBA00022772"/>
    </source>
</evidence>
<dbReference type="SUPFAM" id="SSF54416">
    <property type="entry name" value="Amine oxidase N-terminal region"/>
    <property type="match status" value="3"/>
</dbReference>
<evidence type="ECO:0000259" key="11">
    <source>
        <dbReference type="Pfam" id="PF02727"/>
    </source>
</evidence>
<proteinExistence type="inferred from homology"/>
<dbReference type="PROSITE" id="PS01164">
    <property type="entry name" value="COPPER_AMINE_OXID_1"/>
    <property type="match status" value="1"/>
</dbReference>
<keyword evidence="6" id="KW-1015">Disulfide bond</keyword>
<name>A0AAV6L5Q8_9ERIC</name>
<accession>A0AAV6L5Q8</accession>
<dbReference type="Gene3D" id="2.70.98.20">
    <property type="entry name" value="Copper amine oxidase, catalytic domain"/>
    <property type="match status" value="2"/>
</dbReference>